<dbReference type="Pfam" id="PF13432">
    <property type="entry name" value="TPR_16"/>
    <property type="match status" value="1"/>
</dbReference>
<dbReference type="Pfam" id="PF13414">
    <property type="entry name" value="TPR_11"/>
    <property type="match status" value="1"/>
</dbReference>
<dbReference type="InterPro" id="IPR019734">
    <property type="entry name" value="TPR_rpt"/>
</dbReference>
<feature type="repeat" description="TPR" evidence="3">
    <location>
        <begin position="244"/>
        <end position="277"/>
    </location>
</feature>
<dbReference type="PANTHER" id="PTHR44858">
    <property type="entry name" value="TETRATRICOPEPTIDE REPEAT PROTEIN 6"/>
    <property type="match status" value="1"/>
</dbReference>
<feature type="repeat" description="TPR" evidence="3">
    <location>
        <begin position="210"/>
        <end position="243"/>
    </location>
</feature>
<accession>A0A327QQP2</accession>
<dbReference type="InterPro" id="IPR011990">
    <property type="entry name" value="TPR-like_helical_dom_sf"/>
</dbReference>
<dbReference type="GO" id="GO:0009279">
    <property type="term" value="C:cell outer membrane"/>
    <property type="evidence" value="ECO:0007669"/>
    <property type="project" value="TreeGrafter"/>
</dbReference>
<dbReference type="SMART" id="SM00028">
    <property type="entry name" value="TPR"/>
    <property type="match status" value="5"/>
</dbReference>
<evidence type="ECO:0000313" key="5">
    <source>
        <dbReference type="Proteomes" id="UP000249547"/>
    </source>
</evidence>
<protein>
    <submittedName>
        <fullName evidence="4">Tetratricopeptide repeat protein</fullName>
    </submittedName>
</protein>
<dbReference type="PROSITE" id="PS50005">
    <property type="entry name" value="TPR"/>
    <property type="match status" value="4"/>
</dbReference>
<organism evidence="4 5">
    <name type="scientific">Chitinophaga skermanii</name>
    <dbReference type="NCBI Taxonomy" id="331697"/>
    <lineage>
        <taxon>Bacteria</taxon>
        <taxon>Pseudomonadati</taxon>
        <taxon>Bacteroidota</taxon>
        <taxon>Chitinophagia</taxon>
        <taxon>Chitinophagales</taxon>
        <taxon>Chitinophagaceae</taxon>
        <taxon>Chitinophaga</taxon>
    </lineage>
</organism>
<dbReference type="GO" id="GO:0046813">
    <property type="term" value="P:receptor-mediated virion attachment to host cell"/>
    <property type="evidence" value="ECO:0007669"/>
    <property type="project" value="TreeGrafter"/>
</dbReference>
<dbReference type="EMBL" id="QLLL01000003">
    <property type="protein sequence ID" value="RAJ06869.1"/>
    <property type="molecule type" value="Genomic_DNA"/>
</dbReference>
<keyword evidence="2 3" id="KW-0802">TPR repeat</keyword>
<proteinExistence type="predicted"/>
<sequence>MVSCNDAPKTASTLQTADTVLQSATIKPITDSIINFPQKHDLYFKRALLLFNDEPHLALQDFEKAAALEPKNPDYLAGAGEAALVTGEYKKAVQHFSTALQLMPNYGYLQYKLAISLIENKELERADSVARILQRDTKVADKGFYLQARIAEEKKDTATAMKLLAAGINHAGIHADYDAIMEMGDLLSDRNSPEAIQYYQLAFQQDTTDTGALHAIAEFHLQRKEMKDAMNMYERAILVDPTDAKAYLKIGDIYMDQKNPAKAVTPYSLAIKGEPSNAEAYYKRGLAYEALHKNDLAKADFEKATIFKKNHEDAVTALKRLAK</sequence>
<evidence type="ECO:0000256" key="3">
    <source>
        <dbReference type="PROSITE-ProRule" id="PRU00339"/>
    </source>
</evidence>
<dbReference type="Pfam" id="PF14559">
    <property type="entry name" value="TPR_19"/>
    <property type="match status" value="1"/>
</dbReference>
<gene>
    <name evidence="4" type="ORF">LX64_01997</name>
</gene>
<name>A0A327QQP2_9BACT</name>
<feature type="repeat" description="TPR" evidence="3">
    <location>
        <begin position="278"/>
        <end position="311"/>
    </location>
</feature>
<dbReference type="InterPro" id="IPR050498">
    <property type="entry name" value="Ycf3"/>
</dbReference>
<keyword evidence="5" id="KW-1185">Reference proteome</keyword>
<feature type="repeat" description="TPR" evidence="3">
    <location>
        <begin position="73"/>
        <end position="106"/>
    </location>
</feature>
<evidence type="ECO:0000256" key="2">
    <source>
        <dbReference type="ARBA" id="ARBA00022803"/>
    </source>
</evidence>
<dbReference type="PANTHER" id="PTHR44858:SF1">
    <property type="entry name" value="UDP-N-ACETYLGLUCOSAMINE--PEPTIDE N-ACETYLGLUCOSAMINYLTRANSFERASE SPINDLY-RELATED"/>
    <property type="match status" value="1"/>
</dbReference>
<evidence type="ECO:0000313" key="4">
    <source>
        <dbReference type="EMBL" id="RAJ06869.1"/>
    </source>
</evidence>
<comment type="caution">
    <text evidence="4">The sequence shown here is derived from an EMBL/GenBank/DDBJ whole genome shotgun (WGS) entry which is preliminary data.</text>
</comment>
<keyword evidence="1" id="KW-0677">Repeat</keyword>
<evidence type="ECO:0000256" key="1">
    <source>
        <dbReference type="ARBA" id="ARBA00022737"/>
    </source>
</evidence>
<dbReference type="AlphaFoldDB" id="A0A327QQP2"/>
<dbReference type="SUPFAM" id="SSF48452">
    <property type="entry name" value="TPR-like"/>
    <property type="match status" value="2"/>
</dbReference>
<dbReference type="Proteomes" id="UP000249547">
    <property type="component" value="Unassembled WGS sequence"/>
</dbReference>
<reference evidence="4 5" key="1">
    <citation type="submission" date="2018-06" db="EMBL/GenBank/DDBJ databases">
        <title>Genomic Encyclopedia of Archaeal and Bacterial Type Strains, Phase II (KMG-II): from individual species to whole genera.</title>
        <authorList>
            <person name="Goeker M."/>
        </authorList>
    </citation>
    <scope>NUCLEOTIDE SEQUENCE [LARGE SCALE GENOMIC DNA]</scope>
    <source>
        <strain evidence="4 5">DSM 23857</strain>
    </source>
</reference>
<dbReference type="Gene3D" id="1.25.40.10">
    <property type="entry name" value="Tetratricopeptide repeat domain"/>
    <property type="match status" value="2"/>
</dbReference>